<accession>A0AAE9YWH0</accession>
<dbReference type="InterPro" id="IPR050389">
    <property type="entry name" value="LysR-type_TF"/>
</dbReference>
<dbReference type="PANTHER" id="PTHR30118:SF15">
    <property type="entry name" value="TRANSCRIPTIONAL REGULATORY PROTEIN"/>
    <property type="match status" value="1"/>
</dbReference>
<organism evidence="6 7">
    <name type="scientific">Thalassomonas actiniarum</name>
    <dbReference type="NCBI Taxonomy" id="485447"/>
    <lineage>
        <taxon>Bacteria</taxon>
        <taxon>Pseudomonadati</taxon>
        <taxon>Pseudomonadota</taxon>
        <taxon>Gammaproteobacteria</taxon>
        <taxon>Alteromonadales</taxon>
        <taxon>Colwelliaceae</taxon>
        <taxon>Thalassomonas</taxon>
    </lineage>
</organism>
<dbReference type="GO" id="GO:0003700">
    <property type="term" value="F:DNA-binding transcription factor activity"/>
    <property type="evidence" value="ECO:0007669"/>
    <property type="project" value="InterPro"/>
</dbReference>
<dbReference type="AlphaFoldDB" id="A0AAE9YWH0"/>
<keyword evidence="7" id="KW-1185">Reference proteome</keyword>
<evidence type="ECO:0000256" key="2">
    <source>
        <dbReference type="ARBA" id="ARBA00023015"/>
    </source>
</evidence>
<protein>
    <submittedName>
        <fullName evidence="6">LysR family transcriptional regulator</fullName>
    </submittedName>
</protein>
<dbReference type="PROSITE" id="PS50931">
    <property type="entry name" value="HTH_LYSR"/>
    <property type="match status" value="1"/>
</dbReference>
<dbReference type="Gene3D" id="3.40.190.10">
    <property type="entry name" value="Periplasmic binding protein-like II"/>
    <property type="match status" value="2"/>
</dbReference>
<proteinExistence type="inferred from homology"/>
<evidence type="ECO:0000256" key="4">
    <source>
        <dbReference type="ARBA" id="ARBA00023163"/>
    </source>
</evidence>
<keyword evidence="3" id="KW-0238">DNA-binding</keyword>
<dbReference type="RefSeq" id="WP_044832341.1">
    <property type="nucleotide sequence ID" value="NZ_CP059736.1"/>
</dbReference>
<comment type="similarity">
    <text evidence="1">Belongs to the LysR transcriptional regulatory family.</text>
</comment>
<dbReference type="SUPFAM" id="SSF46785">
    <property type="entry name" value="Winged helix' DNA-binding domain"/>
    <property type="match status" value="1"/>
</dbReference>
<dbReference type="Gene3D" id="1.10.10.10">
    <property type="entry name" value="Winged helix-like DNA-binding domain superfamily/Winged helix DNA-binding domain"/>
    <property type="match status" value="1"/>
</dbReference>
<dbReference type="InterPro" id="IPR036388">
    <property type="entry name" value="WH-like_DNA-bd_sf"/>
</dbReference>
<reference evidence="6 7" key="2">
    <citation type="journal article" date="2022" name="Mar. Drugs">
        <title>Bioassay-Guided Fractionation Leads to the Detection of Cholic Acid Generated by the Rare Thalassomonas sp.</title>
        <authorList>
            <person name="Pheiffer F."/>
            <person name="Schneider Y.K."/>
            <person name="Hansen E.H."/>
            <person name="Andersen J.H."/>
            <person name="Isaksson J."/>
            <person name="Busche T."/>
            <person name="R C."/>
            <person name="Kalinowski J."/>
            <person name="Zyl L.V."/>
            <person name="Trindade M."/>
        </authorList>
    </citation>
    <scope>NUCLEOTIDE SEQUENCE [LARGE SCALE GENOMIC DNA]</scope>
    <source>
        <strain evidence="6 7">A5K-106</strain>
    </source>
</reference>
<feature type="domain" description="HTH lysR-type" evidence="5">
    <location>
        <begin position="7"/>
        <end position="64"/>
    </location>
</feature>
<dbReference type="InterPro" id="IPR036390">
    <property type="entry name" value="WH_DNA-bd_sf"/>
</dbReference>
<dbReference type="EMBL" id="CP059736">
    <property type="protein sequence ID" value="WDE02561.1"/>
    <property type="molecule type" value="Genomic_DNA"/>
</dbReference>
<dbReference type="Proteomes" id="UP000032568">
    <property type="component" value="Chromosome pTact"/>
</dbReference>
<sequence>MSNISDIELNQLRLLQLIFETKNLTRAGERAGLTQSAVSHTLKKLRHSFNDSLVIRQGNKLVLTPRAESMQTRLNRWLNDFERNILIQEEFEPLYSSRTFYIATSDLVEQVIAAPLIKHLSKVAPNIHLIFNKLDKHSLASQIESGEVDFSISVVESSHPSLMVTTLYRDDFLSATRNGHPFLGTKRDAQSFCRYPHILAGTGKDNRGMVDDVLEKMGLSRDVQFKVANFSSAPHILESSDAILTAPRKFMEVIADKFNITAFKTPVNLTSFSMKLYWHVKNKDDQSNRWLREQIVQIARGEDHMPEF</sequence>
<dbReference type="InterPro" id="IPR000847">
    <property type="entry name" value="LysR_HTH_N"/>
</dbReference>
<reference evidence="6 7" key="1">
    <citation type="journal article" date="2015" name="Genome Announc.">
        <title>Draft Genome Sequences of Marine Isolates of Thalassomonas viridans and Thalassomonas actiniarum.</title>
        <authorList>
            <person name="Olonade I."/>
            <person name="van Zyl L.J."/>
            <person name="Trindade M."/>
        </authorList>
    </citation>
    <scope>NUCLEOTIDE SEQUENCE [LARGE SCALE GENOMIC DNA]</scope>
    <source>
        <strain evidence="6 7">A5K-106</strain>
    </source>
</reference>
<dbReference type="SUPFAM" id="SSF53850">
    <property type="entry name" value="Periplasmic binding protein-like II"/>
    <property type="match status" value="1"/>
</dbReference>
<dbReference type="GO" id="GO:0003677">
    <property type="term" value="F:DNA binding"/>
    <property type="evidence" value="ECO:0007669"/>
    <property type="project" value="UniProtKB-KW"/>
</dbReference>
<evidence type="ECO:0000313" key="7">
    <source>
        <dbReference type="Proteomes" id="UP000032568"/>
    </source>
</evidence>
<dbReference type="PANTHER" id="PTHR30118">
    <property type="entry name" value="HTH-TYPE TRANSCRIPTIONAL REGULATOR LEUO-RELATED"/>
    <property type="match status" value="1"/>
</dbReference>
<dbReference type="CDD" id="cd08417">
    <property type="entry name" value="PBP2_Nitroaromatics_like"/>
    <property type="match status" value="1"/>
</dbReference>
<dbReference type="KEGG" id="tact:SG35_029595"/>
<evidence type="ECO:0000259" key="5">
    <source>
        <dbReference type="PROSITE" id="PS50931"/>
    </source>
</evidence>
<evidence type="ECO:0000256" key="1">
    <source>
        <dbReference type="ARBA" id="ARBA00009437"/>
    </source>
</evidence>
<evidence type="ECO:0000313" key="6">
    <source>
        <dbReference type="EMBL" id="WDE02561.1"/>
    </source>
</evidence>
<keyword evidence="4" id="KW-0804">Transcription</keyword>
<dbReference type="Pfam" id="PF00126">
    <property type="entry name" value="HTH_1"/>
    <property type="match status" value="1"/>
</dbReference>
<dbReference type="InterPro" id="IPR037402">
    <property type="entry name" value="YidZ_PBP2"/>
</dbReference>
<gene>
    <name evidence="6" type="ORF">SG35_029595</name>
</gene>
<dbReference type="Pfam" id="PF03466">
    <property type="entry name" value="LysR_substrate"/>
    <property type="match status" value="1"/>
</dbReference>
<evidence type="ECO:0000256" key="3">
    <source>
        <dbReference type="ARBA" id="ARBA00023125"/>
    </source>
</evidence>
<keyword evidence="2" id="KW-0805">Transcription regulation</keyword>
<dbReference type="InterPro" id="IPR005119">
    <property type="entry name" value="LysR_subst-bd"/>
</dbReference>
<name>A0AAE9YWH0_9GAMM</name>